<dbReference type="AlphaFoldDB" id="A0A6M3M6N9"/>
<evidence type="ECO:0000256" key="1">
    <source>
        <dbReference type="SAM" id="Coils"/>
    </source>
</evidence>
<organism evidence="2">
    <name type="scientific">viral metagenome</name>
    <dbReference type="NCBI Taxonomy" id="1070528"/>
    <lineage>
        <taxon>unclassified sequences</taxon>
        <taxon>metagenomes</taxon>
        <taxon>organismal metagenomes</taxon>
    </lineage>
</organism>
<reference evidence="2" key="1">
    <citation type="submission" date="2020-03" db="EMBL/GenBank/DDBJ databases">
        <title>The deep terrestrial virosphere.</title>
        <authorList>
            <person name="Holmfeldt K."/>
            <person name="Nilsson E."/>
            <person name="Simone D."/>
            <person name="Lopez-Fernandez M."/>
            <person name="Wu X."/>
            <person name="de Brujin I."/>
            <person name="Lundin D."/>
            <person name="Andersson A."/>
            <person name="Bertilsson S."/>
            <person name="Dopson M."/>
        </authorList>
    </citation>
    <scope>NUCLEOTIDE SEQUENCE</scope>
    <source>
        <strain evidence="2">MM171B02004</strain>
    </source>
</reference>
<keyword evidence="1" id="KW-0175">Coiled coil</keyword>
<dbReference type="EMBL" id="MT143733">
    <property type="protein sequence ID" value="QJB01790.1"/>
    <property type="molecule type" value="Genomic_DNA"/>
</dbReference>
<feature type="coiled-coil region" evidence="1">
    <location>
        <begin position="7"/>
        <end position="71"/>
    </location>
</feature>
<protein>
    <submittedName>
        <fullName evidence="2">Uncharacterized protein</fullName>
    </submittedName>
</protein>
<proteinExistence type="predicted"/>
<gene>
    <name evidence="2" type="ORF">MM171B02004_0009</name>
</gene>
<sequence length="79" mass="9409">MNQEEKLLQYKEKIERAKVELSQLEGEEKSLLRRLKEEHGLESVKEAKKKLDKLKAEGDEFEEKLEAKLAEIEQKYDFD</sequence>
<evidence type="ECO:0000313" key="2">
    <source>
        <dbReference type="EMBL" id="QJB01790.1"/>
    </source>
</evidence>
<accession>A0A6M3M6N9</accession>
<name>A0A6M3M6N9_9ZZZZ</name>